<comment type="subcellular location">
    <subcellularLocation>
        <location evidence="1">Endomembrane system</location>
        <topology evidence="1">Multi-pass membrane protein</topology>
    </subcellularLocation>
</comment>
<keyword evidence="2 5" id="KW-0812">Transmembrane</keyword>
<dbReference type="RefSeq" id="WP_111867324.1">
    <property type="nucleotide sequence ID" value="NZ_QLYX01000005.1"/>
</dbReference>
<dbReference type="AlphaFoldDB" id="A0A365H9C3"/>
<evidence type="ECO:0000256" key="1">
    <source>
        <dbReference type="ARBA" id="ARBA00004127"/>
    </source>
</evidence>
<dbReference type="EMBL" id="QLYX01000005">
    <property type="protein sequence ID" value="RAY14873.1"/>
    <property type="molecule type" value="Genomic_DNA"/>
</dbReference>
<gene>
    <name evidence="7" type="ORF">DPM19_14285</name>
</gene>
<dbReference type="InterPro" id="IPR010652">
    <property type="entry name" value="DUF1232"/>
</dbReference>
<evidence type="ECO:0000256" key="2">
    <source>
        <dbReference type="ARBA" id="ARBA00022692"/>
    </source>
</evidence>
<evidence type="ECO:0000313" key="7">
    <source>
        <dbReference type="EMBL" id="RAY14873.1"/>
    </source>
</evidence>
<evidence type="ECO:0000256" key="3">
    <source>
        <dbReference type="ARBA" id="ARBA00022989"/>
    </source>
</evidence>
<dbReference type="OrthoDB" id="5147173at2"/>
<dbReference type="GO" id="GO:0012505">
    <property type="term" value="C:endomembrane system"/>
    <property type="evidence" value="ECO:0007669"/>
    <property type="project" value="UniProtKB-SubCell"/>
</dbReference>
<proteinExistence type="predicted"/>
<evidence type="ECO:0000313" key="8">
    <source>
        <dbReference type="Proteomes" id="UP000251891"/>
    </source>
</evidence>
<sequence>MMKPRQAAAAGHAWQIYDETRRPGAPGFGARVRALPRMLRAAARGQYKGLGTAKLGLLVFGLIYLVSPIDAVPEFIPFVGVADDLGVALWMFGALVSAAGEFVQWERNRVVPGQVIDADQAAG</sequence>
<feature type="transmembrane region" description="Helical" evidence="5">
    <location>
        <begin position="47"/>
        <end position="67"/>
    </location>
</feature>
<evidence type="ECO:0000256" key="4">
    <source>
        <dbReference type="ARBA" id="ARBA00023136"/>
    </source>
</evidence>
<dbReference type="Proteomes" id="UP000251891">
    <property type="component" value="Unassembled WGS sequence"/>
</dbReference>
<accession>A0A365H9C3</accession>
<organism evidence="7 8">
    <name type="scientific">Actinomadura craniellae</name>
    <dbReference type="NCBI Taxonomy" id="2231787"/>
    <lineage>
        <taxon>Bacteria</taxon>
        <taxon>Bacillati</taxon>
        <taxon>Actinomycetota</taxon>
        <taxon>Actinomycetes</taxon>
        <taxon>Streptosporangiales</taxon>
        <taxon>Thermomonosporaceae</taxon>
        <taxon>Actinomadura</taxon>
    </lineage>
</organism>
<keyword evidence="8" id="KW-1185">Reference proteome</keyword>
<protein>
    <recommendedName>
        <fullName evidence="6">DUF1232 domain-containing protein</fullName>
    </recommendedName>
</protein>
<comment type="caution">
    <text evidence="7">The sequence shown here is derived from an EMBL/GenBank/DDBJ whole genome shotgun (WGS) entry which is preliminary data.</text>
</comment>
<keyword evidence="3 5" id="KW-1133">Transmembrane helix</keyword>
<evidence type="ECO:0000259" key="6">
    <source>
        <dbReference type="Pfam" id="PF06803"/>
    </source>
</evidence>
<name>A0A365H9C3_9ACTN</name>
<reference evidence="7 8" key="1">
    <citation type="submission" date="2018-06" db="EMBL/GenBank/DDBJ databases">
        <title>Actinomadura craniellae sp. nov. isolated from marine sponge Craniella sp.</title>
        <authorList>
            <person name="Li L."/>
            <person name="Xu Q.H."/>
            <person name="Lin H.W."/>
            <person name="Lu Y.H."/>
        </authorList>
    </citation>
    <scope>NUCLEOTIDE SEQUENCE [LARGE SCALE GENOMIC DNA]</scope>
    <source>
        <strain evidence="7 8">LHW63021</strain>
    </source>
</reference>
<dbReference type="Pfam" id="PF06803">
    <property type="entry name" value="DUF1232"/>
    <property type="match status" value="1"/>
</dbReference>
<keyword evidence="4 5" id="KW-0472">Membrane</keyword>
<feature type="domain" description="DUF1232" evidence="6">
    <location>
        <begin position="56"/>
        <end position="90"/>
    </location>
</feature>
<evidence type="ECO:0000256" key="5">
    <source>
        <dbReference type="SAM" id="Phobius"/>
    </source>
</evidence>
<feature type="transmembrane region" description="Helical" evidence="5">
    <location>
        <begin position="87"/>
        <end position="105"/>
    </location>
</feature>